<dbReference type="InterPro" id="IPR011050">
    <property type="entry name" value="Pectin_lyase_fold/virulence"/>
</dbReference>
<dbReference type="InterPro" id="IPR039448">
    <property type="entry name" value="Beta_helix"/>
</dbReference>
<comment type="caution">
    <text evidence="3">The sequence shown here is derived from an EMBL/GenBank/DDBJ whole genome shotgun (WGS) entry which is preliminary data.</text>
</comment>
<reference evidence="3" key="2">
    <citation type="submission" date="2020-09" db="EMBL/GenBank/DDBJ databases">
        <authorList>
            <person name="Sun Q."/>
            <person name="Zhou Y."/>
        </authorList>
    </citation>
    <scope>NUCLEOTIDE SEQUENCE</scope>
    <source>
        <strain evidence="3">CGMCC 1.15085</strain>
    </source>
</reference>
<dbReference type="Proteomes" id="UP000636793">
    <property type="component" value="Unassembled WGS sequence"/>
</dbReference>
<keyword evidence="1" id="KW-0732">Signal</keyword>
<dbReference type="EMBL" id="BMHI01000007">
    <property type="protein sequence ID" value="GGB46547.1"/>
    <property type="molecule type" value="Genomic_DNA"/>
</dbReference>
<dbReference type="RefSeq" id="WP_188839022.1">
    <property type="nucleotide sequence ID" value="NZ_BMHI01000007.1"/>
</dbReference>
<dbReference type="AlphaFoldDB" id="A0A916TL21"/>
<organism evidence="3 4">
    <name type="scientific">Flexivirga endophytica</name>
    <dbReference type="NCBI Taxonomy" id="1849103"/>
    <lineage>
        <taxon>Bacteria</taxon>
        <taxon>Bacillati</taxon>
        <taxon>Actinomycetota</taxon>
        <taxon>Actinomycetes</taxon>
        <taxon>Micrococcales</taxon>
        <taxon>Dermacoccaceae</taxon>
        <taxon>Flexivirga</taxon>
    </lineage>
</organism>
<evidence type="ECO:0000259" key="2">
    <source>
        <dbReference type="Pfam" id="PF13229"/>
    </source>
</evidence>
<name>A0A916TL21_9MICO</name>
<feature type="chain" id="PRO_5036699849" description="Right handed beta helix domain-containing protein" evidence="1">
    <location>
        <begin position="32"/>
        <end position="374"/>
    </location>
</feature>
<dbReference type="InterPro" id="IPR012334">
    <property type="entry name" value="Pectin_lyas_fold"/>
</dbReference>
<feature type="signal peptide" evidence="1">
    <location>
        <begin position="1"/>
        <end position="31"/>
    </location>
</feature>
<proteinExistence type="predicted"/>
<gene>
    <name evidence="3" type="ORF">GCM10011492_42090</name>
</gene>
<evidence type="ECO:0000313" key="4">
    <source>
        <dbReference type="Proteomes" id="UP000636793"/>
    </source>
</evidence>
<dbReference type="Gene3D" id="2.160.20.10">
    <property type="entry name" value="Single-stranded right-handed beta-helix, Pectin lyase-like"/>
    <property type="match status" value="1"/>
</dbReference>
<feature type="domain" description="Right handed beta helix" evidence="2">
    <location>
        <begin position="68"/>
        <end position="229"/>
    </location>
</feature>
<protein>
    <recommendedName>
        <fullName evidence="2">Right handed beta helix domain-containing protein</fullName>
    </recommendedName>
</protein>
<sequence>MSKRSWRPAVAGMAVASTSLLGLVAASPAHADGPMCTPDVGGSGLSAAVVAHAHQTIAGQLVDAAGCDIGIYVGPGATHVTITGSTVENANFQGIFAERTSHLRVAGSTVTGNGFHSTDPSAPPLEGSGVKSYVGQSFAISLFGVSHSSVVGNWVHDNDRGGIGVMDNGANDPGWLQQNQNPDAPLVPSTYDVVAGNHTWADYHGCGIVAATQNFGGQLSHLQITNNTISGTIGQFTSNGPDIGGIVVAADPPESSVDNVNVMGNSVSESFEGGIIVNAEAFNSSTNRVTVSANTVTANNWGDLEAPQMAGVLVYANPAPIPPGTNAPRNVATTVTGNTIDAQFYGIWSLGDFAPKTAGNTISVTPGGIPIFHG</sequence>
<dbReference type="Pfam" id="PF13229">
    <property type="entry name" value="Beta_helix"/>
    <property type="match status" value="1"/>
</dbReference>
<dbReference type="SMART" id="SM00710">
    <property type="entry name" value="PbH1"/>
    <property type="match status" value="7"/>
</dbReference>
<evidence type="ECO:0000313" key="3">
    <source>
        <dbReference type="EMBL" id="GGB46547.1"/>
    </source>
</evidence>
<evidence type="ECO:0000256" key="1">
    <source>
        <dbReference type="SAM" id="SignalP"/>
    </source>
</evidence>
<keyword evidence="4" id="KW-1185">Reference proteome</keyword>
<accession>A0A916TL21</accession>
<reference evidence="3" key="1">
    <citation type="journal article" date="2014" name="Int. J. Syst. Evol. Microbiol.">
        <title>Complete genome sequence of Corynebacterium casei LMG S-19264T (=DSM 44701T), isolated from a smear-ripened cheese.</title>
        <authorList>
            <consortium name="US DOE Joint Genome Institute (JGI-PGF)"/>
            <person name="Walter F."/>
            <person name="Albersmeier A."/>
            <person name="Kalinowski J."/>
            <person name="Ruckert C."/>
        </authorList>
    </citation>
    <scope>NUCLEOTIDE SEQUENCE</scope>
    <source>
        <strain evidence="3">CGMCC 1.15085</strain>
    </source>
</reference>
<dbReference type="InterPro" id="IPR006626">
    <property type="entry name" value="PbH1"/>
</dbReference>
<dbReference type="SUPFAM" id="SSF51126">
    <property type="entry name" value="Pectin lyase-like"/>
    <property type="match status" value="1"/>
</dbReference>